<proteinExistence type="predicted"/>
<dbReference type="InterPro" id="IPR011518">
    <property type="entry name" value="Transposase_36"/>
</dbReference>
<gene>
    <name evidence="1" type="ORF">F7Q99_28545</name>
</gene>
<dbReference type="AlphaFoldDB" id="A0A6N7L2R5"/>
<accession>A0A6N7L2R5</accession>
<reference evidence="1 2" key="1">
    <citation type="submission" date="2019-09" db="EMBL/GenBank/DDBJ databases">
        <title>Genome Sequences of Streptomyces kaniharaensis ATCC 21070.</title>
        <authorList>
            <person name="Zhu W."/>
            <person name="De Crecy-Lagard V."/>
            <person name="Richards N.G."/>
        </authorList>
    </citation>
    <scope>NUCLEOTIDE SEQUENCE [LARGE SCALE GENOMIC DNA]</scope>
    <source>
        <strain evidence="1 2">SF-557</strain>
    </source>
</reference>
<organism evidence="1 2">
    <name type="scientific">Streptomyces kaniharaensis</name>
    <dbReference type="NCBI Taxonomy" id="212423"/>
    <lineage>
        <taxon>Bacteria</taxon>
        <taxon>Bacillati</taxon>
        <taxon>Actinomycetota</taxon>
        <taxon>Actinomycetes</taxon>
        <taxon>Kitasatosporales</taxon>
        <taxon>Streptomycetaceae</taxon>
        <taxon>Streptomyces</taxon>
    </lineage>
</organism>
<evidence type="ECO:0000313" key="2">
    <source>
        <dbReference type="Proteomes" id="UP000450000"/>
    </source>
</evidence>
<dbReference type="NCBIfam" id="NF033519">
    <property type="entry name" value="transpos_ISAzo13"/>
    <property type="match status" value="1"/>
</dbReference>
<sequence length="550" mass="59877">MATVLGEVLARLLPQLDERQRRLTLGAAARVLGYGGVRRVARLAGAAESTVARGARELGSDLEPAGRVRAEGGGRKLLRESDPGLVAALLALVEPDQRGDPESPLRWTVKSTRNLAAELTREGHRIGSDTVAALLKAEGFSLQGTSRTTEGARHPDRDVQFGYINARVKEFTAAGQPVISVDTKKKEVLGDYAVGGREWHRAGEPVRVRAHDFPEKDAQKAVPYGIYDLAADAGWVSVGCDWDTAAFAVATLRRWWEAEGRHRYPDATRLLITADAGGANGYRVRAWKKELADFAFATGLTVTVCHFPPGTSKWNKIEHRLFSQISTNWRGRPLTSHEVVVGCIGATTTRTGLTVHAELDPGSYPTGVTVPDHVMDRLPLDTHAWHGTWNYTLRPEPLAPEPPAVSAEFGRFPVGDKAPAWLHHPSLTGMEQPDWQDLQERYRRYLADYPPIMIPGKKTGPGTGSRYLSAADRLLVGVLKARWKIHNPPLAALLGTSQARITEAVHEANRILDALGHPIPRGAITVTTADQLASIAGHTLTSDEPAKISK</sequence>
<dbReference type="Proteomes" id="UP000450000">
    <property type="component" value="Unassembled WGS sequence"/>
</dbReference>
<protein>
    <submittedName>
        <fullName evidence="1">ISAzo13 family transposase</fullName>
    </submittedName>
</protein>
<dbReference type="OrthoDB" id="8782691at2"/>
<dbReference type="EMBL" id="WBOF01000002">
    <property type="protein sequence ID" value="MQS16083.1"/>
    <property type="molecule type" value="Genomic_DNA"/>
</dbReference>
<dbReference type="Pfam" id="PF07592">
    <property type="entry name" value="DDE_Tnp_ISAZ013"/>
    <property type="match status" value="1"/>
</dbReference>
<keyword evidence="2" id="KW-1185">Reference proteome</keyword>
<comment type="caution">
    <text evidence="1">The sequence shown here is derived from an EMBL/GenBank/DDBJ whole genome shotgun (WGS) entry which is preliminary data.</text>
</comment>
<evidence type="ECO:0000313" key="1">
    <source>
        <dbReference type="EMBL" id="MQS16083.1"/>
    </source>
</evidence>
<dbReference type="RefSeq" id="WP_153467489.1">
    <property type="nucleotide sequence ID" value="NZ_WBOF01000002.1"/>
</dbReference>
<name>A0A6N7L2R5_9ACTN</name>